<feature type="transmembrane region" description="Helical" evidence="7">
    <location>
        <begin position="56"/>
        <end position="73"/>
    </location>
</feature>
<organism evidence="9 10">
    <name type="scientific">Labilibaculum filiforme</name>
    <dbReference type="NCBI Taxonomy" id="1940526"/>
    <lineage>
        <taxon>Bacteria</taxon>
        <taxon>Pseudomonadati</taxon>
        <taxon>Bacteroidota</taxon>
        <taxon>Bacteroidia</taxon>
        <taxon>Marinilabiliales</taxon>
        <taxon>Marinifilaceae</taxon>
        <taxon>Labilibaculum</taxon>
    </lineage>
</organism>
<feature type="transmembrane region" description="Helical" evidence="7">
    <location>
        <begin position="144"/>
        <end position="166"/>
    </location>
</feature>
<dbReference type="EMBL" id="MVDD01000008">
    <property type="protein sequence ID" value="PKQ62459.1"/>
    <property type="molecule type" value="Genomic_DNA"/>
</dbReference>
<dbReference type="SUPFAM" id="SSF103473">
    <property type="entry name" value="MFS general substrate transporter"/>
    <property type="match status" value="1"/>
</dbReference>
<evidence type="ECO:0000259" key="8">
    <source>
        <dbReference type="PROSITE" id="PS50850"/>
    </source>
</evidence>
<feature type="transmembrane region" description="Helical" evidence="7">
    <location>
        <begin position="283"/>
        <end position="303"/>
    </location>
</feature>
<reference evidence="9 10" key="1">
    <citation type="journal article" date="2017" name="Front. Microbiol.">
        <title>Labilibaculum manganireducens gen. nov., sp. nov. and Labilibaculum filiforme sp. nov., Novel Bacteroidetes Isolated from Subsurface Sediments of the Baltic Sea.</title>
        <authorList>
            <person name="Vandieken V."/>
            <person name="Marshall I.P."/>
            <person name="Niemann H."/>
            <person name="Engelen B."/>
            <person name="Cypionka H."/>
        </authorList>
    </citation>
    <scope>NUCLEOTIDE SEQUENCE [LARGE SCALE GENOMIC DNA]</scope>
    <source>
        <strain evidence="9 10">59.16B</strain>
    </source>
</reference>
<evidence type="ECO:0000256" key="2">
    <source>
        <dbReference type="ARBA" id="ARBA00022448"/>
    </source>
</evidence>
<dbReference type="AlphaFoldDB" id="A0A2N3HWM7"/>
<gene>
    <name evidence="9" type="ORF">BZG02_12060</name>
</gene>
<comment type="caution">
    <text evidence="9">The sequence shown here is derived from an EMBL/GenBank/DDBJ whole genome shotgun (WGS) entry which is preliminary data.</text>
</comment>
<dbReference type="GO" id="GO:0006857">
    <property type="term" value="P:oligopeptide transport"/>
    <property type="evidence" value="ECO:0007669"/>
    <property type="project" value="InterPro"/>
</dbReference>
<dbReference type="Gene3D" id="1.20.1250.20">
    <property type="entry name" value="MFS general substrate transporter like domains"/>
    <property type="match status" value="2"/>
</dbReference>
<dbReference type="RefSeq" id="WP_101261703.1">
    <property type="nucleotide sequence ID" value="NZ_MVDD01000008.1"/>
</dbReference>
<sequence length="479" mass="54385">MSIVSVFKKFPKTFWVANTIELFERWAWYGFFMLFANYLTGSSDVGGLEFTQAQKGMLMGFGTGILYFLPVITGSIADKYGYKKVLFIAFIIYASAFILLPLFDTFTGVFIMYLYLALGAALFKPVISATIAKTTTDETASIGFGIFYMMVNIGAFFGPMVTLIFKNSSYNLVFYISAAIVSLNFILLLFYKEPDRKPNNDTLRTSIQNVFKNIALVIVDFKFMLFLLIIAGFWTMYNQLFFTLPVFIAQWVDTSVVFNFFHNTIPFFSENYGTNNGQMEAEFITNFDALFIIIFQIIVSTIVMKWQPLKTMMTGFLVCAIGMSLTLFTQNVLFTFAAIYIFAIGEMAGSPKITEYIGRIAPADKKALYMGYSFIPVFLGNIFAGIISGNVYQDMSDKTTFVKQEVAKRGIEISENLSQNEYFNQAAQAMNMNPMELTNYLWTSYNPSKIWYVILAIGLFAVVALYFYDKLLLNKKVRA</sequence>
<dbReference type="InterPro" id="IPR020846">
    <property type="entry name" value="MFS_dom"/>
</dbReference>
<dbReference type="InterPro" id="IPR036259">
    <property type="entry name" value="MFS_trans_sf"/>
</dbReference>
<feature type="transmembrane region" description="Helical" evidence="7">
    <location>
        <begin position="367"/>
        <end position="387"/>
    </location>
</feature>
<evidence type="ECO:0000256" key="1">
    <source>
        <dbReference type="ARBA" id="ARBA00004651"/>
    </source>
</evidence>
<evidence type="ECO:0000256" key="3">
    <source>
        <dbReference type="ARBA" id="ARBA00022475"/>
    </source>
</evidence>
<keyword evidence="5 7" id="KW-1133">Transmembrane helix</keyword>
<dbReference type="InterPro" id="IPR050171">
    <property type="entry name" value="MFS_Transporters"/>
</dbReference>
<proteinExistence type="predicted"/>
<evidence type="ECO:0000256" key="6">
    <source>
        <dbReference type="ARBA" id="ARBA00023136"/>
    </source>
</evidence>
<evidence type="ECO:0000313" key="10">
    <source>
        <dbReference type="Proteomes" id="UP000233535"/>
    </source>
</evidence>
<evidence type="ECO:0000256" key="7">
    <source>
        <dbReference type="SAM" id="Phobius"/>
    </source>
</evidence>
<feature type="transmembrane region" description="Helical" evidence="7">
    <location>
        <begin position="240"/>
        <end position="262"/>
    </location>
</feature>
<dbReference type="Pfam" id="PF07690">
    <property type="entry name" value="MFS_1"/>
    <property type="match status" value="2"/>
</dbReference>
<dbReference type="GO" id="GO:0005886">
    <property type="term" value="C:plasma membrane"/>
    <property type="evidence" value="ECO:0007669"/>
    <property type="project" value="UniProtKB-SubCell"/>
</dbReference>
<name>A0A2N3HWM7_9BACT</name>
<keyword evidence="2" id="KW-0813">Transport</keyword>
<keyword evidence="4 7" id="KW-0812">Transmembrane</keyword>
<dbReference type="Proteomes" id="UP000233535">
    <property type="component" value="Unassembled WGS sequence"/>
</dbReference>
<accession>A0A2N3HWM7</accession>
<feature type="transmembrane region" description="Helical" evidence="7">
    <location>
        <begin position="315"/>
        <end position="343"/>
    </location>
</feature>
<comment type="subcellular location">
    <subcellularLocation>
        <location evidence="1">Cell membrane</location>
        <topology evidence="1">Multi-pass membrane protein</topology>
    </subcellularLocation>
</comment>
<keyword evidence="6 7" id="KW-0472">Membrane</keyword>
<dbReference type="PROSITE" id="PS50850">
    <property type="entry name" value="MFS"/>
    <property type="match status" value="1"/>
</dbReference>
<feature type="transmembrane region" description="Helical" evidence="7">
    <location>
        <begin position="12"/>
        <end position="36"/>
    </location>
</feature>
<feature type="transmembrane region" description="Helical" evidence="7">
    <location>
        <begin position="450"/>
        <end position="468"/>
    </location>
</feature>
<dbReference type="GO" id="GO:0022857">
    <property type="term" value="F:transmembrane transporter activity"/>
    <property type="evidence" value="ECO:0007669"/>
    <property type="project" value="InterPro"/>
</dbReference>
<feature type="domain" description="Major facilitator superfamily (MFS) profile" evidence="8">
    <location>
        <begin position="1"/>
        <end position="476"/>
    </location>
</feature>
<dbReference type="PANTHER" id="PTHR23517:SF2">
    <property type="entry name" value="MULTIDRUG RESISTANCE PROTEIN MDTH"/>
    <property type="match status" value="1"/>
</dbReference>
<keyword evidence="3" id="KW-1003">Cell membrane</keyword>
<protein>
    <submittedName>
        <fullName evidence="9">MFS transporter</fullName>
    </submittedName>
</protein>
<keyword evidence="10" id="KW-1185">Reference proteome</keyword>
<dbReference type="OrthoDB" id="6247348at2"/>
<dbReference type="PROSITE" id="PS01023">
    <property type="entry name" value="PTR2_2"/>
    <property type="match status" value="1"/>
</dbReference>
<dbReference type="InterPro" id="IPR011701">
    <property type="entry name" value="MFS"/>
</dbReference>
<dbReference type="InterPro" id="IPR018456">
    <property type="entry name" value="PTR2_symporter_CS"/>
</dbReference>
<feature type="transmembrane region" description="Helical" evidence="7">
    <location>
        <begin position="109"/>
        <end position="132"/>
    </location>
</feature>
<feature type="transmembrane region" description="Helical" evidence="7">
    <location>
        <begin position="172"/>
        <end position="191"/>
    </location>
</feature>
<feature type="transmembrane region" description="Helical" evidence="7">
    <location>
        <begin position="85"/>
        <end position="103"/>
    </location>
</feature>
<feature type="transmembrane region" description="Helical" evidence="7">
    <location>
        <begin position="211"/>
        <end position="234"/>
    </location>
</feature>
<evidence type="ECO:0000313" key="9">
    <source>
        <dbReference type="EMBL" id="PKQ62459.1"/>
    </source>
</evidence>
<dbReference type="PANTHER" id="PTHR23517">
    <property type="entry name" value="RESISTANCE PROTEIN MDTM, PUTATIVE-RELATED-RELATED"/>
    <property type="match status" value="1"/>
</dbReference>
<evidence type="ECO:0000256" key="5">
    <source>
        <dbReference type="ARBA" id="ARBA00022989"/>
    </source>
</evidence>
<evidence type="ECO:0000256" key="4">
    <source>
        <dbReference type="ARBA" id="ARBA00022692"/>
    </source>
</evidence>